<protein>
    <submittedName>
        <fullName evidence="9">Uncharacterized protein</fullName>
    </submittedName>
</protein>
<evidence type="ECO:0000313" key="9">
    <source>
        <dbReference type="EMBL" id="VDP60238.1"/>
    </source>
</evidence>
<evidence type="ECO:0000256" key="4">
    <source>
        <dbReference type="ARBA" id="ARBA00022989"/>
    </source>
</evidence>
<feature type="region of interest" description="Disordered" evidence="8">
    <location>
        <begin position="297"/>
        <end position="334"/>
    </location>
</feature>
<evidence type="ECO:0000256" key="3">
    <source>
        <dbReference type="ARBA" id="ARBA00022729"/>
    </source>
</evidence>
<name>A0A183PCU2_9TREM</name>
<reference evidence="9 10" key="1">
    <citation type="submission" date="2018-11" db="EMBL/GenBank/DDBJ databases">
        <authorList>
            <consortium name="Pathogen Informatics"/>
        </authorList>
    </citation>
    <scope>NUCLEOTIDE SEQUENCE [LARGE SCALE GENOMIC DNA]</scope>
    <source>
        <strain>Denwood</strain>
        <strain evidence="10">Zambia</strain>
    </source>
</reference>
<proteinExistence type="predicted"/>
<evidence type="ECO:0000256" key="1">
    <source>
        <dbReference type="ARBA" id="ARBA00004479"/>
    </source>
</evidence>
<keyword evidence="2" id="KW-0812">Transmembrane</keyword>
<evidence type="ECO:0000256" key="7">
    <source>
        <dbReference type="ARBA" id="ARBA00023180"/>
    </source>
</evidence>
<organism evidence="9 10">
    <name type="scientific">Schistosoma mattheei</name>
    <dbReference type="NCBI Taxonomy" id="31246"/>
    <lineage>
        <taxon>Eukaryota</taxon>
        <taxon>Metazoa</taxon>
        <taxon>Spiralia</taxon>
        <taxon>Lophotrochozoa</taxon>
        <taxon>Platyhelminthes</taxon>
        <taxon>Trematoda</taxon>
        <taxon>Digenea</taxon>
        <taxon>Strigeidida</taxon>
        <taxon>Schistosomatoidea</taxon>
        <taxon>Schistosomatidae</taxon>
        <taxon>Schistosoma</taxon>
    </lineage>
</organism>
<dbReference type="Gene3D" id="2.60.120.1190">
    <property type="match status" value="2"/>
</dbReference>
<comment type="subcellular location">
    <subcellularLocation>
        <location evidence="1">Membrane</location>
        <topology evidence="1">Single-pass type I membrane protein</topology>
    </subcellularLocation>
</comment>
<evidence type="ECO:0000256" key="5">
    <source>
        <dbReference type="ARBA" id="ARBA00023136"/>
    </source>
</evidence>
<keyword evidence="5" id="KW-0472">Membrane</keyword>
<evidence type="ECO:0000256" key="6">
    <source>
        <dbReference type="ARBA" id="ARBA00023157"/>
    </source>
</evidence>
<evidence type="ECO:0000256" key="8">
    <source>
        <dbReference type="SAM" id="MobiDB-lite"/>
    </source>
</evidence>
<keyword evidence="4" id="KW-1133">Transmembrane helix</keyword>
<keyword evidence="6" id="KW-1015">Disulfide bond</keyword>
<keyword evidence="10" id="KW-1185">Reference proteome</keyword>
<keyword evidence="7" id="KW-0325">Glycoprotein</keyword>
<evidence type="ECO:0000313" key="10">
    <source>
        <dbReference type="Proteomes" id="UP000269396"/>
    </source>
</evidence>
<dbReference type="EMBL" id="UZAL01032178">
    <property type="protein sequence ID" value="VDP60238.1"/>
    <property type="molecule type" value="Genomic_DNA"/>
</dbReference>
<dbReference type="InterPro" id="IPR048525">
    <property type="entry name" value="DDR1-2_DS-like"/>
</dbReference>
<dbReference type="Proteomes" id="UP000269396">
    <property type="component" value="Unassembled WGS sequence"/>
</dbReference>
<dbReference type="AlphaFoldDB" id="A0A183PCU2"/>
<accession>A0A183PCU2</accession>
<feature type="compositionally biased region" description="Basic and acidic residues" evidence="8">
    <location>
        <begin position="302"/>
        <end position="332"/>
    </location>
</feature>
<evidence type="ECO:0000256" key="2">
    <source>
        <dbReference type="ARBA" id="ARBA00022692"/>
    </source>
</evidence>
<gene>
    <name evidence="9" type="ORF">SMTD_LOCUS12178</name>
</gene>
<dbReference type="GO" id="GO:0016020">
    <property type="term" value="C:membrane"/>
    <property type="evidence" value="ECO:0007669"/>
    <property type="project" value="UniProtKB-SubCell"/>
</dbReference>
<sequence>MFFQPQSLSIKWNIITFNISMNYNVNSFIITDGVISYSMPQGDTITYGQQLLFGSPYSTIPQNFQDLTYDGQLIELENQLVGGIGQLMDNIAYLGNVTQHSDSHPAQPGFHFIGWNVPNKNLRIVFKFDEVNFYELYWLQISVKAIFFRTFIWLRIFTFDSVPLKSRVFSQAIVEFSMDGKNFDKSIEISTNHARLIDPSQINPTRLSISDNDIQSSSSLSRLKRTSNSMHNGLIQDTIIYNNHEWDGALVVQIPLASYRARYVSLTLTSTDSWILLSEVQFNSTIVQPKSLLPLSSNEEINDNKSMEKSPDDDTSNHLDNSQKKFNTDENSFRASPRIGDHSEILNKQDIRNCKLCFWVNIIINVHFGYRFFALSLHINILL</sequence>
<dbReference type="Pfam" id="PF21114">
    <property type="entry name" value="DDR1-2_DS-like"/>
    <property type="match status" value="1"/>
</dbReference>
<keyword evidence="3" id="KW-0732">Signal</keyword>